<dbReference type="GO" id="GO:0004674">
    <property type="term" value="F:protein serine/threonine kinase activity"/>
    <property type="evidence" value="ECO:0007669"/>
    <property type="project" value="UniProtKB-KW"/>
</dbReference>
<dbReference type="InterPro" id="IPR011009">
    <property type="entry name" value="Kinase-like_dom_sf"/>
</dbReference>
<dbReference type="GO" id="GO:0005886">
    <property type="term" value="C:plasma membrane"/>
    <property type="evidence" value="ECO:0007669"/>
    <property type="project" value="UniProtKB-SubCell"/>
</dbReference>
<dbReference type="SMART" id="SM00220">
    <property type="entry name" value="S_TKc"/>
    <property type="match status" value="1"/>
</dbReference>
<evidence type="ECO:0000256" key="11">
    <source>
        <dbReference type="ARBA" id="ARBA00022777"/>
    </source>
</evidence>
<dbReference type="PROSITE" id="PS00108">
    <property type="entry name" value="PROTEIN_KINASE_ST"/>
    <property type="match status" value="1"/>
</dbReference>
<dbReference type="Pfam" id="PF01657">
    <property type="entry name" value="Stress-antifung"/>
    <property type="match status" value="1"/>
</dbReference>
<keyword evidence="9" id="KW-0677">Repeat</keyword>
<comment type="similarity">
    <text evidence="2">In the N-terminal section; belongs to the leguminous lectin family.</text>
</comment>
<dbReference type="Pfam" id="PF00069">
    <property type="entry name" value="Pkinase"/>
    <property type="match status" value="1"/>
</dbReference>
<evidence type="ECO:0000256" key="6">
    <source>
        <dbReference type="ARBA" id="ARBA00022679"/>
    </source>
</evidence>
<keyword evidence="21" id="KW-1185">Reference proteome</keyword>
<dbReference type="PANTHER" id="PTHR27002:SF926">
    <property type="entry name" value="OS07G0535800 PROTEIN"/>
    <property type="match status" value="1"/>
</dbReference>
<sequence>MSCSAVAGDQLDCICGKTGRYELNSPFHYALLRLAAELPNSTASSSELFTTATVGEVPEAVVAGATCRRDADASLCKDCVLAALKEGMQTCVYDKSVTVYTDHCTIRYSNEDFIAEGFRDFNWFDDYHFFSGDPIIRLPGTPELQLHEQTAKTAATINLWKTVSDLSADSILSMAVLQGNLQNDRQRQPLLGWEKRLRIIGGVADGLLYLHKHSRVRVIHWDLKSSNILLDKELSPKISDFGLAKIFRPNTLEGNSKRVVGTLGYIAPECSREGTFSVKSDVYSFGVLVLEIIGGKRNSEFSCIARHAWQLWRDSKESELIDPALGVQGEVGIIVRYIKVALLCVQDSAMDRPTMAEVIAMLAVRGDAGSLPEPRCPRQVSSSGVSTGLPPSGVSTDMLGIQTQSRHTKSSINEVSITVIEGR</sequence>
<evidence type="ECO:0000256" key="9">
    <source>
        <dbReference type="ARBA" id="ARBA00022737"/>
    </source>
</evidence>
<reference evidence="20" key="1">
    <citation type="submission" date="2020-07" db="EMBL/GenBank/DDBJ databases">
        <title>Genome sequence and genetic diversity analysis of an under-domesticated orphan crop, white fonio (Digitaria exilis).</title>
        <authorList>
            <person name="Bennetzen J.L."/>
            <person name="Chen S."/>
            <person name="Ma X."/>
            <person name="Wang X."/>
            <person name="Yssel A.E.J."/>
            <person name="Chaluvadi S.R."/>
            <person name="Johnson M."/>
            <person name="Gangashetty P."/>
            <person name="Hamidou F."/>
            <person name="Sanogo M.D."/>
            <person name="Zwaenepoel A."/>
            <person name="Wallace J."/>
            <person name="Van De Peer Y."/>
            <person name="Van Deynze A."/>
        </authorList>
    </citation>
    <scope>NUCLEOTIDE SEQUENCE</scope>
    <source>
        <tissue evidence="20">Leaves</tissue>
    </source>
</reference>
<evidence type="ECO:0000256" key="15">
    <source>
        <dbReference type="ARBA" id="ARBA00023170"/>
    </source>
</evidence>
<dbReference type="PROSITE" id="PS51473">
    <property type="entry name" value="GNK2"/>
    <property type="match status" value="1"/>
</dbReference>
<evidence type="ECO:0000256" key="8">
    <source>
        <dbReference type="ARBA" id="ARBA00022729"/>
    </source>
</evidence>
<dbReference type="EMBL" id="JACEFO010002270">
    <property type="protein sequence ID" value="KAF8669495.1"/>
    <property type="molecule type" value="Genomic_DNA"/>
</dbReference>
<dbReference type="AlphaFoldDB" id="A0A835E9J9"/>
<dbReference type="PROSITE" id="PS50011">
    <property type="entry name" value="PROTEIN_KINASE_DOM"/>
    <property type="match status" value="1"/>
</dbReference>
<keyword evidence="7" id="KW-0812">Transmembrane</keyword>
<keyword evidence="4" id="KW-1003">Cell membrane</keyword>
<dbReference type="InterPro" id="IPR002902">
    <property type="entry name" value="GNK2"/>
</dbReference>
<evidence type="ECO:0000256" key="10">
    <source>
        <dbReference type="ARBA" id="ARBA00022741"/>
    </source>
</evidence>
<evidence type="ECO:0000313" key="20">
    <source>
        <dbReference type="EMBL" id="KAF8669495.1"/>
    </source>
</evidence>
<evidence type="ECO:0000256" key="2">
    <source>
        <dbReference type="ARBA" id="ARBA00008536"/>
    </source>
</evidence>
<dbReference type="OrthoDB" id="4062651at2759"/>
<comment type="similarity">
    <text evidence="3">In the C-terminal section; belongs to the protein kinase superfamily. Ser/Thr protein kinase family.</text>
</comment>
<dbReference type="SUPFAM" id="SSF56112">
    <property type="entry name" value="Protein kinase-like (PK-like)"/>
    <property type="match status" value="1"/>
</dbReference>
<evidence type="ECO:0000313" key="21">
    <source>
        <dbReference type="Proteomes" id="UP000636709"/>
    </source>
</evidence>
<dbReference type="InterPro" id="IPR000719">
    <property type="entry name" value="Prot_kinase_dom"/>
</dbReference>
<evidence type="ECO:0000256" key="16">
    <source>
        <dbReference type="ARBA" id="ARBA00023180"/>
    </source>
</evidence>
<dbReference type="CDD" id="cd23509">
    <property type="entry name" value="Gnk2-like"/>
    <property type="match status" value="1"/>
</dbReference>
<dbReference type="Proteomes" id="UP000636709">
    <property type="component" value="Unassembled WGS sequence"/>
</dbReference>
<dbReference type="PANTHER" id="PTHR27002">
    <property type="entry name" value="RECEPTOR-LIKE SERINE/THREONINE-PROTEIN KINASE SD1-8"/>
    <property type="match status" value="1"/>
</dbReference>
<evidence type="ECO:0000256" key="13">
    <source>
        <dbReference type="ARBA" id="ARBA00022989"/>
    </source>
</evidence>
<keyword evidence="6" id="KW-0808">Transferase</keyword>
<keyword evidence="16" id="KW-0325">Glycoprotein</keyword>
<evidence type="ECO:0000256" key="1">
    <source>
        <dbReference type="ARBA" id="ARBA00004251"/>
    </source>
</evidence>
<comment type="caution">
    <text evidence="20">The sequence shown here is derived from an EMBL/GenBank/DDBJ whole genome shotgun (WGS) entry which is preliminary data.</text>
</comment>
<keyword evidence="11" id="KW-0418">Kinase</keyword>
<dbReference type="Gene3D" id="3.30.430.20">
    <property type="entry name" value="Gnk2 domain, C-X8-C-X2-C motif"/>
    <property type="match status" value="1"/>
</dbReference>
<keyword evidence="10" id="KW-0547">Nucleotide-binding</keyword>
<keyword evidence="13" id="KW-1133">Transmembrane helix</keyword>
<dbReference type="GO" id="GO:0002229">
    <property type="term" value="P:defense response to oomycetes"/>
    <property type="evidence" value="ECO:0007669"/>
    <property type="project" value="UniProtKB-ARBA"/>
</dbReference>
<feature type="domain" description="Protein kinase" evidence="18">
    <location>
        <begin position="78"/>
        <end position="364"/>
    </location>
</feature>
<accession>A0A835E9J9</accession>
<keyword evidence="12" id="KW-0067">ATP-binding</keyword>
<protein>
    <submittedName>
        <fullName evidence="20">Uncharacterized protein</fullName>
    </submittedName>
</protein>
<keyword evidence="5" id="KW-0723">Serine/threonine-protein kinase</keyword>
<keyword evidence="15" id="KW-0675">Receptor</keyword>
<gene>
    <name evidence="20" type="ORF">HU200_051296</name>
</gene>
<evidence type="ECO:0000256" key="5">
    <source>
        <dbReference type="ARBA" id="ARBA00022527"/>
    </source>
</evidence>
<keyword evidence="14" id="KW-0472">Membrane</keyword>
<dbReference type="GO" id="GO:0005524">
    <property type="term" value="F:ATP binding"/>
    <property type="evidence" value="ECO:0007669"/>
    <property type="project" value="UniProtKB-KW"/>
</dbReference>
<evidence type="ECO:0000256" key="12">
    <source>
        <dbReference type="ARBA" id="ARBA00022840"/>
    </source>
</evidence>
<evidence type="ECO:0000256" key="14">
    <source>
        <dbReference type="ARBA" id="ARBA00023136"/>
    </source>
</evidence>
<dbReference type="InterPro" id="IPR038408">
    <property type="entry name" value="GNK2_sf"/>
</dbReference>
<dbReference type="InterPro" id="IPR008271">
    <property type="entry name" value="Ser/Thr_kinase_AS"/>
</dbReference>
<keyword evidence="8" id="KW-0732">Signal</keyword>
<evidence type="ECO:0000259" key="18">
    <source>
        <dbReference type="PROSITE" id="PS50011"/>
    </source>
</evidence>
<evidence type="ECO:0000256" key="4">
    <source>
        <dbReference type="ARBA" id="ARBA00022475"/>
    </source>
</evidence>
<evidence type="ECO:0000259" key="19">
    <source>
        <dbReference type="PROSITE" id="PS51473"/>
    </source>
</evidence>
<dbReference type="FunFam" id="1.10.510.10:FF:000240">
    <property type="entry name" value="Lectin-domain containing receptor kinase A4.3"/>
    <property type="match status" value="1"/>
</dbReference>
<evidence type="ECO:0000256" key="7">
    <source>
        <dbReference type="ARBA" id="ARBA00022692"/>
    </source>
</evidence>
<evidence type="ECO:0000256" key="17">
    <source>
        <dbReference type="SAM" id="MobiDB-lite"/>
    </source>
</evidence>
<feature type="domain" description="Gnk2-homologous" evidence="19">
    <location>
        <begin position="9"/>
        <end position="113"/>
    </location>
</feature>
<name>A0A835E9J9_9POAL</name>
<evidence type="ECO:0000256" key="3">
    <source>
        <dbReference type="ARBA" id="ARBA00010217"/>
    </source>
</evidence>
<dbReference type="Gene3D" id="1.10.510.10">
    <property type="entry name" value="Transferase(Phosphotransferase) domain 1"/>
    <property type="match status" value="1"/>
</dbReference>
<feature type="region of interest" description="Disordered" evidence="17">
    <location>
        <begin position="371"/>
        <end position="393"/>
    </location>
</feature>
<organism evidence="20 21">
    <name type="scientific">Digitaria exilis</name>
    <dbReference type="NCBI Taxonomy" id="1010633"/>
    <lineage>
        <taxon>Eukaryota</taxon>
        <taxon>Viridiplantae</taxon>
        <taxon>Streptophyta</taxon>
        <taxon>Embryophyta</taxon>
        <taxon>Tracheophyta</taxon>
        <taxon>Spermatophyta</taxon>
        <taxon>Magnoliopsida</taxon>
        <taxon>Liliopsida</taxon>
        <taxon>Poales</taxon>
        <taxon>Poaceae</taxon>
        <taxon>PACMAD clade</taxon>
        <taxon>Panicoideae</taxon>
        <taxon>Panicodae</taxon>
        <taxon>Paniceae</taxon>
        <taxon>Anthephorinae</taxon>
        <taxon>Digitaria</taxon>
    </lineage>
</organism>
<proteinExistence type="inferred from homology"/>
<comment type="subcellular location">
    <subcellularLocation>
        <location evidence="1">Cell membrane</location>
        <topology evidence="1">Single-pass type I membrane protein</topology>
    </subcellularLocation>
</comment>